<proteinExistence type="predicted"/>
<dbReference type="Proteomes" id="UP000694621">
    <property type="component" value="Unplaced"/>
</dbReference>
<dbReference type="SUPFAM" id="SSF56973">
    <property type="entry name" value="Aerolisin/ETX pore-forming domain"/>
    <property type="match status" value="1"/>
</dbReference>
<name>A0A8B9JB58_ASTMX</name>
<accession>A0A8B9JB58</accession>
<dbReference type="PROSITE" id="PS51752">
    <property type="entry name" value="JACALIN_LECTIN"/>
    <property type="match status" value="1"/>
</dbReference>
<dbReference type="InterPro" id="IPR001229">
    <property type="entry name" value="Jacalin-like_lectin_dom"/>
</dbReference>
<sequence>MSYLREYIGGSGGHAFDFNGLGNGATLKQIWVWVGGWQIKAIKAWLTDGRSEQFGNPSGNPKQFIFEDGEFFTSLSLWGNGAGTRTGAIKFRTNKSREFFVQMTEWGLKTEYPIDVGSGICMGISGRCGSDIDCLSFVFINSIESTVMKNVNYPTMHMEIPKVVVEEIKSITYHNTSDIQQEYKVETSKTITKKSSWSTTNKMEMSFHMEVKAGIPDVVEVSTGFSFTMSTESTYGLENSEEKTELLSFPVQVPPKKSMDVDITIGRVTFDLPYTATVQITCSNGSTLEYPTKGIYKGVTYTDVTTVVKESTKNTSL</sequence>
<feature type="domain" description="Jacalin-type lectin" evidence="1">
    <location>
        <begin position="2"/>
        <end position="141"/>
    </location>
</feature>
<dbReference type="Gene3D" id="2.100.10.30">
    <property type="entry name" value="Jacalin-like lectin domain"/>
    <property type="match status" value="1"/>
</dbReference>
<evidence type="ECO:0000259" key="1">
    <source>
        <dbReference type="PROSITE" id="PS51752"/>
    </source>
</evidence>
<dbReference type="CDD" id="cd20221">
    <property type="entry name" value="PFM_Dln1-like"/>
    <property type="match status" value="1"/>
</dbReference>
<protein>
    <recommendedName>
        <fullName evidence="1">Jacalin-type lectin domain-containing protein</fullName>
    </recommendedName>
</protein>
<dbReference type="Ensembl" id="ENSAMXT00005016751.1">
    <property type="protein sequence ID" value="ENSAMXP00005015154.1"/>
    <property type="gene ID" value="ENSAMXG00005008035.1"/>
</dbReference>
<dbReference type="Gene3D" id="2.170.15.10">
    <property type="entry name" value="Proaerolysin, chain A, domain 3"/>
    <property type="match status" value="1"/>
</dbReference>
<dbReference type="AlphaFoldDB" id="A0A8B9JB58"/>
<reference evidence="2" key="1">
    <citation type="submission" date="2025-08" db="UniProtKB">
        <authorList>
            <consortium name="Ensembl"/>
        </authorList>
    </citation>
    <scope>IDENTIFICATION</scope>
</reference>
<dbReference type="Pfam" id="PF01419">
    <property type="entry name" value="Jacalin"/>
    <property type="match status" value="1"/>
</dbReference>
<dbReference type="CDD" id="cd09302">
    <property type="entry name" value="Jacalin_like"/>
    <property type="match status" value="1"/>
</dbReference>
<evidence type="ECO:0000313" key="2">
    <source>
        <dbReference type="Ensembl" id="ENSAMXP00005015154.1"/>
    </source>
</evidence>
<dbReference type="PANTHER" id="PTHR34007">
    <property type="entry name" value="AEROLYSIN-LIKE PROTEIN-RELATED"/>
    <property type="match status" value="1"/>
</dbReference>
<evidence type="ECO:0000313" key="3">
    <source>
        <dbReference type="Proteomes" id="UP000694621"/>
    </source>
</evidence>
<dbReference type="InterPro" id="IPR053280">
    <property type="entry name" value="Aerolysin-like_pore-former"/>
</dbReference>
<dbReference type="PANTHER" id="PTHR34007:SF1">
    <property type="entry name" value="AEROLYSIN-LIKE PROTEIN-RELATED"/>
    <property type="match status" value="1"/>
</dbReference>
<organism evidence="2 3">
    <name type="scientific">Astyanax mexicanus</name>
    <name type="common">Blind cave fish</name>
    <name type="synonym">Astyanax fasciatus mexicanus</name>
    <dbReference type="NCBI Taxonomy" id="7994"/>
    <lineage>
        <taxon>Eukaryota</taxon>
        <taxon>Metazoa</taxon>
        <taxon>Chordata</taxon>
        <taxon>Craniata</taxon>
        <taxon>Vertebrata</taxon>
        <taxon>Euteleostomi</taxon>
        <taxon>Actinopterygii</taxon>
        <taxon>Neopterygii</taxon>
        <taxon>Teleostei</taxon>
        <taxon>Ostariophysi</taxon>
        <taxon>Characiformes</taxon>
        <taxon>Characoidei</taxon>
        <taxon>Acestrorhamphidae</taxon>
        <taxon>Acestrorhamphinae</taxon>
        <taxon>Astyanax</taxon>
    </lineage>
</organism>
<dbReference type="InterPro" id="IPR036404">
    <property type="entry name" value="Jacalin-like_lectin_dom_sf"/>
</dbReference>